<dbReference type="AlphaFoldDB" id="A0A433HX41"/>
<keyword evidence="2" id="KW-0378">Hydrolase</keyword>
<dbReference type="InterPro" id="IPR050266">
    <property type="entry name" value="AB_hydrolase_sf"/>
</dbReference>
<dbReference type="OrthoDB" id="9773293at2"/>
<dbReference type="RefSeq" id="WP_126863075.1">
    <property type="nucleotide sequence ID" value="NZ_JAUSTX010000003.1"/>
</dbReference>
<dbReference type="GO" id="GO:0016020">
    <property type="term" value="C:membrane"/>
    <property type="evidence" value="ECO:0007669"/>
    <property type="project" value="TreeGrafter"/>
</dbReference>
<feature type="domain" description="AB hydrolase-1" evidence="1">
    <location>
        <begin position="24"/>
        <end position="139"/>
    </location>
</feature>
<dbReference type="InterPro" id="IPR029058">
    <property type="entry name" value="AB_hydrolase_fold"/>
</dbReference>
<evidence type="ECO:0000313" key="2">
    <source>
        <dbReference type="EMBL" id="RUQ32784.1"/>
    </source>
</evidence>
<dbReference type="PANTHER" id="PTHR43798">
    <property type="entry name" value="MONOACYLGLYCEROL LIPASE"/>
    <property type="match status" value="1"/>
</dbReference>
<keyword evidence="3" id="KW-1185">Reference proteome</keyword>
<evidence type="ECO:0000313" key="3">
    <source>
        <dbReference type="Proteomes" id="UP000267430"/>
    </source>
</evidence>
<dbReference type="Proteomes" id="UP000267430">
    <property type="component" value="Unassembled WGS sequence"/>
</dbReference>
<dbReference type="EMBL" id="RYZZ01000001">
    <property type="protein sequence ID" value="RUQ32784.1"/>
    <property type="molecule type" value="Genomic_DNA"/>
</dbReference>
<name>A0A433HX41_9BACI</name>
<gene>
    <name evidence="2" type="ORF">ELQ35_01475</name>
</gene>
<dbReference type="SUPFAM" id="SSF53474">
    <property type="entry name" value="alpha/beta-Hydrolases"/>
    <property type="match status" value="1"/>
</dbReference>
<proteinExistence type="predicted"/>
<organism evidence="2 3">
    <name type="scientific">Peribacillus cavernae</name>
    <dbReference type="NCBI Taxonomy" id="1674310"/>
    <lineage>
        <taxon>Bacteria</taxon>
        <taxon>Bacillati</taxon>
        <taxon>Bacillota</taxon>
        <taxon>Bacilli</taxon>
        <taxon>Bacillales</taxon>
        <taxon>Bacillaceae</taxon>
        <taxon>Peribacillus</taxon>
    </lineage>
</organism>
<protein>
    <submittedName>
        <fullName evidence="2">Alpha/beta hydrolase</fullName>
    </submittedName>
</protein>
<dbReference type="Pfam" id="PF00561">
    <property type="entry name" value="Abhydrolase_1"/>
    <property type="match status" value="1"/>
</dbReference>
<accession>A0A433HX41</accession>
<dbReference type="Gene3D" id="3.40.50.1820">
    <property type="entry name" value="alpha/beta hydrolase"/>
    <property type="match status" value="1"/>
</dbReference>
<reference evidence="2 3" key="1">
    <citation type="submission" date="2018-12" db="EMBL/GenBank/DDBJ databases">
        <title>Bacillus chawlae sp. nov., Bacillus glennii sp. nov., and Bacillus saganii sp. nov. Isolated from the Vehicle Assembly Building at Kennedy Space Center where the Viking Spacecraft were Assembled.</title>
        <authorList>
            <person name="Seuylemezian A."/>
            <person name="Vaishampayan P."/>
        </authorList>
    </citation>
    <scope>NUCLEOTIDE SEQUENCE [LARGE SCALE GENOMIC DNA]</scope>
    <source>
        <strain evidence="2 3">L5</strain>
    </source>
</reference>
<dbReference type="InterPro" id="IPR000073">
    <property type="entry name" value="AB_hydrolase_1"/>
</dbReference>
<comment type="caution">
    <text evidence="2">The sequence shown here is derived from an EMBL/GenBank/DDBJ whole genome shotgun (WGS) entry which is preliminary data.</text>
</comment>
<dbReference type="PANTHER" id="PTHR43798:SF33">
    <property type="entry name" value="HYDROLASE, PUTATIVE (AFU_ORTHOLOGUE AFUA_2G14860)-RELATED"/>
    <property type="match status" value="1"/>
</dbReference>
<dbReference type="GO" id="GO:0016787">
    <property type="term" value="F:hydrolase activity"/>
    <property type="evidence" value="ECO:0007669"/>
    <property type="project" value="UniProtKB-KW"/>
</dbReference>
<sequence length="277" mass="31692">MKMYVKELGNRNIQIADYPGEKGTIIAIHGLTGTHKNMHYYAELLKGEYRVIAVDLRGRGNSSELDEHTSIFKHAEDVIDLITELKIENPILIGHSMGAFISSIIASKLETVKGLVLLDGAATMSDQQRDIVKPSLGRLSKRYESKESYIEEVKGIYNRLGVEWTPVLQDAVEYEIREAGDKWEHKSTEYKVLEDFESFYSYIPKTVCSKVTCNTLLVYAKGEIGTLPPLFFENAYDDTKKYTEHIETIISDCNHYTMVFENREEINQSIKTFLMRI</sequence>
<evidence type="ECO:0000259" key="1">
    <source>
        <dbReference type="Pfam" id="PF00561"/>
    </source>
</evidence>